<dbReference type="PANTHER" id="PTHR16166">
    <property type="entry name" value="VACUOLAR PROTEIN SORTING-ASSOCIATED PROTEIN VPS13"/>
    <property type="match status" value="1"/>
</dbReference>
<reference evidence="5" key="2">
    <citation type="submission" date="2015-01" db="EMBL/GenBank/DDBJ databases">
        <title>Evolutionary Origins and Diversification of the Mycorrhizal Mutualists.</title>
        <authorList>
            <consortium name="DOE Joint Genome Institute"/>
            <consortium name="Mycorrhizal Genomics Consortium"/>
            <person name="Kohler A."/>
            <person name="Kuo A."/>
            <person name="Nagy L.G."/>
            <person name="Floudas D."/>
            <person name="Copeland A."/>
            <person name="Barry K.W."/>
            <person name="Cichocki N."/>
            <person name="Veneault-Fourrey C."/>
            <person name="LaButti K."/>
            <person name="Lindquist E.A."/>
            <person name="Lipzen A."/>
            <person name="Lundell T."/>
            <person name="Morin E."/>
            <person name="Murat C."/>
            <person name="Riley R."/>
            <person name="Ohm R."/>
            <person name="Sun H."/>
            <person name="Tunlid A."/>
            <person name="Henrissat B."/>
            <person name="Grigoriev I.V."/>
            <person name="Hibbett D.S."/>
            <person name="Martin F."/>
        </authorList>
    </citation>
    <scope>NUCLEOTIDE SEQUENCE [LARGE SCALE GENOMIC DNA]</scope>
    <source>
        <strain evidence="5">MUT 4182</strain>
    </source>
</reference>
<comment type="similarity">
    <text evidence="1">Belongs to the VPS13 family.</text>
</comment>
<dbReference type="PANTHER" id="PTHR16166:SF93">
    <property type="entry name" value="INTERMEMBRANE LIPID TRANSFER PROTEIN VPS13"/>
    <property type="match status" value="1"/>
</dbReference>
<dbReference type="AlphaFoldDB" id="A0A0C3KAQ4"/>
<dbReference type="InterPro" id="IPR026847">
    <property type="entry name" value="VPS13"/>
</dbReference>
<gene>
    <name evidence="4" type="ORF">M407DRAFT_225526</name>
</gene>
<reference evidence="4 5" key="1">
    <citation type="submission" date="2014-04" db="EMBL/GenBank/DDBJ databases">
        <authorList>
            <consortium name="DOE Joint Genome Institute"/>
            <person name="Kuo A."/>
            <person name="Girlanda M."/>
            <person name="Perotto S."/>
            <person name="Kohler A."/>
            <person name="Nagy L.G."/>
            <person name="Floudas D."/>
            <person name="Copeland A."/>
            <person name="Barry K.W."/>
            <person name="Cichocki N."/>
            <person name="Veneault-Fourrey C."/>
            <person name="LaButti K."/>
            <person name="Lindquist E.A."/>
            <person name="Lipzen A."/>
            <person name="Lundell T."/>
            <person name="Morin E."/>
            <person name="Murat C."/>
            <person name="Sun H."/>
            <person name="Tunlid A."/>
            <person name="Henrissat B."/>
            <person name="Grigoriev I.V."/>
            <person name="Hibbett D.S."/>
            <person name="Martin F."/>
            <person name="Nordberg H.P."/>
            <person name="Cantor M.N."/>
            <person name="Hua S.X."/>
        </authorList>
    </citation>
    <scope>NUCLEOTIDE SEQUENCE [LARGE SCALE GENOMIC DNA]</scope>
    <source>
        <strain evidence="4 5">MUT 4182</strain>
    </source>
</reference>
<dbReference type="InterPro" id="IPR056747">
    <property type="entry name" value="VPS13-like_M"/>
</dbReference>
<dbReference type="HOGENOM" id="CLU_014413_0_0_1"/>
<dbReference type="OrthoDB" id="428159at2759"/>
<dbReference type="STRING" id="1051891.A0A0C3KAQ4"/>
<accession>A0A0C3KAQ4</accession>
<dbReference type="GO" id="GO:0006623">
    <property type="term" value="P:protein targeting to vacuole"/>
    <property type="evidence" value="ECO:0007669"/>
    <property type="project" value="TreeGrafter"/>
</dbReference>
<proteinExistence type="inferred from homology"/>
<dbReference type="GO" id="GO:0045324">
    <property type="term" value="P:late endosome to vacuole transport"/>
    <property type="evidence" value="ECO:0007669"/>
    <property type="project" value="TreeGrafter"/>
</dbReference>
<protein>
    <recommendedName>
        <fullName evidence="3">VPS13-like middle region domain-containing protein</fullName>
    </recommendedName>
</protein>
<sequence>MQVDISLNSLSVYMVDQPGHRVPMVLSSRTATSGAKGAETGNDDLVKVRYFRVQKNSPEFHTVYEGIDQSVTASLSTLVVHAAPEPIIVLYDFIMSTFVPGHGGSQANTPVAADSPGGEPFPPAAAVDSGKIRVRVNLTTVELLLIDNDRRLATLDLSAAEVAILLRGNTMRIGGQLGNLSIVDDSPLIVQNADFKKIVSIEGDQLADFSYETFDPYEKETFPGVNSLVHLRFASLKTTFIEAPVRDIYQWLIKFARMKALYDAATQAAVQRASEISRMKFDIVVKSPIVVIPRDASNSMDVLVMKLGEIFANNSYSGPVATTSAGLRGIRLTSHFHYGDDVANLRMIDDVEISTKVVQTENIDRSQNLQEPDTVVDVTISDVKLALTQAQYILIVQLSQAIPRVLAAAPGAEKAADEASSNPSPAPTPVPAVDDSEPKVDLTPELGMTAHTESGQDVHLWSSIDVAVNVKAIRLQLFDRRATLETTLRESGIVRCSLTDSQVRFKMLSDGATQTEITLKSFTINNTRAGSSRFREIIPAAQHNRNQFTVLYSTAGGSDPSATAIILIDSPKVIFTVEPVFALLEFFQSPFAQAQPASVDVRDEDSKASSELEPTTNQSALSVRLDMHDVSVSVLERDDDPNTQAIQLTIKEINLAQQSITSLAVKRMGMSLMSMSKPTDKVSFLDEIDVTLTIDGRQTTDHQMTEIGLNILPIVFRASLRDIALITAIVNRALELSSSQA</sequence>
<evidence type="ECO:0000313" key="5">
    <source>
        <dbReference type="Proteomes" id="UP000054248"/>
    </source>
</evidence>
<dbReference type="Proteomes" id="UP000054248">
    <property type="component" value="Unassembled WGS sequence"/>
</dbReference>
<dbReference type="GO" id="GO:0045053">
    <property type="term" value="P:protein retention in Golgi apparatus"/>
    <property type="evidence" value="ECO:0007669"/>
    <property type="project" value="TreeGrafter"/>
</dbReference>
<feature type="non-terminal residue" evidence="4">
    <location>
        <position position="741"/>
    </location>
</feature>
<evidence type="ECO:0000256" key="2">
    <source>
        <dbReference type="SAM" id="MobiDB-lite"/>
    </source>
</evidence>
<organism evidence="4 5">
    <name type="scientific">Tulasnella calospora MUT 4182</name>
    <dbReference type="NCBI Taxonomy" id="1051891"/>
    <lineage>
        <taxon>Eukaryota</taxon>
        <taxon>Fungi</taxon>
        <taxon>Dikarya</taxon>
        <taxon>Basidiomycota</taxon>
        <taxon>Agaricomycotina</taxon>
        <taxon>Agaricomycetes</taxon>
        <taxon>Cantharellales</taxon>
        <taxon>Tulasnellaceae</taxon>
        <taxon>Tulasnella</taxon>
    </lineage>
</organism>
<feature type="domain" description="VPS13-like middle region" evidence="3">
    <location>
        <begin position="145"/>
        <end position="732"/>
    </location>
</feature>
<name>A0A0C3KAQ4_9AGAM</name>
<dbReference type="GO" id="GO:0007005">
    <property type="term" value="P:mitochondrion organization"/>
    <property type="evidence" value="ECO:0007669"/>
    <property type="project" value="TreeGrafter"/>
</dbReference>
<feature type="compositionally biased region" description="Basic and acidic residues" evidence="2">
    <location>
        <begin position="600"/>
        <end position="610"/>
    </location>
</feature>
<dbReference type="Pfam" id="PF25033">
    <property type="entry name" value="VPS13_M"/>
    <property type="match status" value="1"/>
</dbReference>
<evidence type="ECO:0000259" key="3">
    <source>
        <dbReference type="Pfam" id="PF25033"/>
    </source>
</evidence>
<evidence type="ECO:0000256" key="1">
    <source>
        <dbReference type="ARBA" id="ARBA00006545"/>
    </source>
</evidence>
<dbReference type="EMBL" id="KN823282">
    <property type="protein sequence ID" value="KIO18498.1"/>
    <property type="molecule type" value="Genomic_DNA"/>
</dbReference>
<feature type="region of interest" description="Disordered" evidence="2">
    <location>
        <begin position="413"/>
        <end position="442"/>
    </location>
</feature>
<evidence type="ECO:0000313" key="4">
    <source>
        <dbReference type="EMBL" id="KIO18498.1"/>
    </source>
</evidence>
<keyword evidence="5" id="KW-1185">Reference proteome</keyword>
<feature type="region of interest" description="Disordered" evidence="2">
    <location>
        <begin position="598"/>
        <end position="618"/>
    </location>
</feature>